<name>A0A420I8F5_9PEZI</name>
<organism evidence="2 3">
    <name type="scientific">Golovinomyces cichoracearum</name>
    <dbReference type="NCBI Taxonomy" id="62708"/>
    <lineage>
        <taxon>Eukaryota</taxon>
        <taxon>Fungi</taxon>
        <taxon>Dikarya</taxon>
        <taxon>Ascomycota</taxon>
        <taxon>Pezizomycotina</taxon>
        <taxon>Leotiomycetes</taxon>
        <taxon>Erysiphales</taxon>
        <taxon>Erysiphaceae</taxon>
        <taxon>Golovinomyces</taxon>
    </lineage>
</organism>
<protein>
    <submittedName>
        <fullName evidence="2">Uncharacterized protein</fullName>
    </submittedName>
</protein>
<accession>A0A420I8F5</accession>
<sequence>MWTSASRFEDLASQIRQPLDQMHYMKSTGMTSSSFLSISDEAGQEVQNDSFLVDCQYNRCQKNAQGNSSSGNYHGNNIVKNEFPGITRQKSRDKYFEKRISSPGSNSRNYGAFLTEYEGHEEDEEKEDSDDAYKAEDYCVFEKEEEQKPFAAAYISNEAFRHQ</sequence>
<feature type="compositionally biased region" description="Low complexity" evidence="1">
    <location>
        <begin position="66"/>
        <end position="77"/>
    </location>
</feature>
<feature type="region of interest" description="Disordered" evidence="1">
    <location>
        <begin position="64"/>
        <end position="84"/>
    </location>
</feature>
<dbReference type="Proteomes" id="UP000283383">
    <property type="component" value="Unassembled WGS sequence"/>
</dbReference>
<comment type="caution">
    <text evidence="2">The sequence shown here is derived from an EMBL/GenBank/DDBJ whole genome shotgun (WGS) entry which is preliminary data.</text>
</comment>
<keyword evidence="3" id="KW-1185">Reference proteome</keyword>
<evidence type="ECO:0000313" key="2">
    <source>
        <dbReference type="EMBL" id="RKF65916.1"/>
    </source>
</evidence>
<dbReference type="AlphaFoldDB" id="A0A420I8F5"/>
<reference evidence="2 3" key="1">
    <citation type="journal article" date="2018" name="BMC Genomics">
        <title>Comparative genome analyses reveal sequence features reflecting distinct modes of host-adaptation between dicot and monocot powdery mildew.</title>
        <authorList>
            <person name="Wu Y."/>
            <person name="Ma X."/>
            <person name="Pan Z."/>
            <person name="Kale S.D."/>
            <person name="Song Y."/>
            <person name="King H."/>
            <person name="Zhang Q."/>
            <person name="Presley C."/>
            <person name="Deng X."/>
            <person name="Wei C.I."/>
            <person name="Xiao S."/>
        </authorList>
    </citation>
    <scope>NUCLEOTIDE SEQUENCE [LARGE SCALE GENOMIC DNA]</scope>
    <source>
        <strain evidence="2">UMSG3</strain>
    </source>
</reference>
<evidence type="ECO:0000256" key="1">
    <source>
        <dbReference type="SAM" id="MobiDB-lite"/>
    </source>
</evidence>
<proteinExistence type="predicted"/>
<gene>
    <name evidence="2" type="ORF">GcM3_115023</name>
</gene>
<evidence type="ECO:0000313" key="3">
    <source>
        <dbReference type="Proteomes" id="UP000283383"/>
    </source>
</evidence>
<dbReference type="EMBL" id="MCBQ01011525">
    <property type="protein sequence ID" value="RKF65916.1"/>
    <property type="molecule type" value="Genomic_DNA"/>
</dbReference>
<feature type="non-terminal residue" evidence="2">
    <location>
        <position position="163"/>
    </location>
</feature>